<protein>
    <submittedName>
        <fullName evidence="1">Regulatory subunit of type II PKA R-subunit domain containing 1</fullName>
    </submittedName>
</protein>
<dbReference type="SUPFAM" id="SSF47391">
    <property type="entry name" value="Dimerization-anchoring domain of cAMP-dependent PK regulatory subunit"/>
    <property type="match status" value="1"/>
</dbReference>
<dbReference type="PANTHER" id="PTHR15505:SF4">
    <property type="entry name" value="RIIA DOMAIN-CONTAINING PROTEIN 1"/>
    <property type="match status" value="1"/>
</dbReference>
<reference evidence="1" key="1">
    <citation type="submission" date="2025-08" db="UniProtKB">
        <authorList>
            <consortium name="Ensembl"/>
        </authorList>
    </citation>
    <scope>IDENTIFICATION</scope>
</reference>
<organism evidence="1 2">
    <name type="scientific">Acanthochromis polyacanthus</name>
    <name type="common">spiny chromis</name>
    <dbReference type="NCBI Taxonomy" id="80966"/>
    <lineage>
        <taxon>Eukaryota</taxon>
        <taxon>Metazoa</taxon>
        <taxon>Chordata</taxon>
        <taxon>Craniata</taxon>
        <taxon>Vertebrata</taxon>
        <taxon>Euteleostomi</taxon>
        <taxon>Actinopterygii</taxon>
        <taxon>Neopterygii</taxon>
        <taxon>Teleostei</taxon>
        <taxon>Neoteleostei</taxon>
        <taxon>Acanthomorphata</taxon>
        <taxon>Ovalentaria</taxon>
        <taxon>Pomacentridae</taxon>
        <taxon>Acanthochromis</taxon>
    </lineage>
</organism>
<dbReference type="OrthoDB" id="10249338at2759"/>
<dbReference type="CDD" id="cd22971">
    <property type="entry name" value="DD_RIIAD1"/>
    <property type="match status" value="1"/>
</dbReference>
<name>A0A3Q1FUS6_9TELE</name>
<keyword evidence="2" id="KW-1185">Reference proteome</keyword>
<dbReference type="FunCoup" id="A0A3Q1FUS6">
    <property type="interactions" value="18"/>
</dbReference>
<accession>A0A3Q1FUS6</accession>
<dbReference type="RefSeq" id="XP_022051675.1">
    <property type="nucleotide sequence ID" value="XM_022195983.2"/>
</dbReference>
<dbReference type="InParanoid" id="A0A3Q1FUS6"/>
<dbReference type="CTD" id="284485"/>
<dbReference type="STRING" id="80966.ENSAPOP00000020179"/>
<dbReference type="InterPro" id="IPR059162">
    <property type="entry name" value="RIIAD1"/>
</dbReference>
<dbReference type="AlphaFoldDB" id="A0A3Q1FUS6"/>
<evidence type="ECO:0000313" key="2">
    <source>
        <dbReference type="Proteomes" id="UP000257200"/>
    </source>
</evidence>
<reference evidence="1" key="2">
    <citation type="submission" date="2025-09" db="UniProtKB">
        <authorList>
            <consortium name="Ensembl"/>
        </authorList>
    </citation>
    <scope>IDENTIFICATION</scope>
</reference>
<dbReference type="Ensembl" id="ENSAPOT00000030247.1">
    <property type="protein sequence ID" value="ENSAPOP00000020179.1"/>
    <property type="gene ID" value="ENSAPOG00000023702.1"/>
</dbReference>
<proteinExistence type="predicted"/>
<dbReference type="GeneID" id="110952441"/>
<dbReference type="GeneTree" id="ENSGT00390000003062"/>
<sequence length="116" mass="13264">MVSFPPIFNHFILEINNLKDIFSLLMAGKGVSTKLDVGVLSSEQQEKLKQFKIKTRIENEKYLRSHPEVEVLIGDFLRDLLLKRPADVREFAADHFTNPNLHETVSPKVESSSNVE</sequence>
<dbReference type="Proteomes" id="UP000257200">
    <property type="component" value="Unplaced"/>
</dbReference>
<evidence type="ECO:0000313" key="1">
    <source>
        <dbReference type="Ensembl" id="ENSAPOP00000020179.1"/>
    </source>
</evidence>
<dbReference type="PANTHER" id="PTHR15505">
    <property type="entry name" value="RIIA DOMAIN-CONTAINING PROTEIN 1"/>
    <property type="match status" value="1"/>
</dbReference>